<feature type="compositionally biased region" description="Basic and acidic residues" evidence="1">
    <location>
        <begin position="317"/>
        <end position="328"/>
    </location>
</feature>
<evidence type="ECO:0000313" key="3">
    <source>
        <dbReference type="Proteomes" id="UP000091967"/>
    </source>
</evidence>
<gene>
    <name evidence="2" type="ORF">FPOA_00321</name>
</gene>
<dbReference type="EMBL" id="LYXU01000001">
    <property type="protein sequence ID" value="OBS26380.1"/>
    <property type="molecule type" value="Genomic_DNA"/>
</dbReference>
<dbReference type="Proteomes" id="UP000091967">
    <property type="component" value="Unassembled WGS sequence"/>
</dbReference>
<dbReference type="OMA" id="RPRGQID"/>
<feature type="compositionally biased region" description="Polar residues" evidence="1">
    <location>
        <begin position="194"/>
        <end position="207"/>
    </location>
</feature>
<evidence type="ECO:0000256" key="1">
    <source>
        <dbReference type="SAM" id="MobiDB-lite"/>
    </source>
</evidence>
<reference evidence="2 3" key="1">
    <citation type="submission" date="2016-06" db="EMBL/GenBank/DDBJ databases">
        <title>Living apart together: crosstalk between the core and supernumerary genomes in a fungal plant pathogen.</title>
        <authorList>
            <person name="Vanheule A."/>
            <person name="Audenaert K."/>
            <person name="Warris S."/>
            <person name="Van De Geest H."/>
            <person name="Schijlen E."/>
            <person name="Hofte M."/>
            <person name="De Saeger S."/>
            <person name="Haesaert G."/>
            <person name="Waalwijk C."/>
            <person name="Van Der Lee T."/>
        </authorList>
    </citation>
    <scope>NUCLEOTIDE SEQUENCE [LARGE SCALE GENOMIC DNA]</scope>
    <source>
        <strain evidence="2 3">2516</strain>
    </source>
</reference>
<proteinExistence type="predicted"/>
<feature type="compositionally biased region" description="Basic and acidic residues" evidence="1">
    <location>
        <begin position="80"/>
        <end position="97"/>
    </location>
</feature>
<protein>
    <submittedName>
        <fullName evidence="2">Uncharacterized protein</fullName>
    </submittedName>
</protein>
<name>A0A1B8B0X1_FUSPO</name>
<keyword evidence="3" id="KW-1185">Reference proteome</keyword>
<evidence type="ECO:0000313" key="2">
    <source>
        <dbReference type="EMBL" id="OBS26380.1"/>
    </source>
</evidence>
<feature type="compositionally biased region" description="Basic residues" evidence="1">
    <location>
        <begin position="45"/>
        <end position="63"/>
    </location>
</feature>
<comment type="caution">
    <text evidence="2">The sequence shown here is derived from an EMBL/GenBank/DDBJ whole genome shotgun (WGS) entry which is preliminary data.</text>
</comment>
<feature type="region of interest" description="Disordered" evidence="1">
    <location>
        <begin position="309"/>
        <end position="368"/>
    </location>
</feature>
<sequence>MLPTNDDIGTMDSSATPDIQAKSLEHRELMSPVSNSDSDPQTVTKPKRKRRKGNNWTHKKHTLRSPALTSDVSPTASPEIKQEGDKDTKRLEEKDPEVVRDMYNDSIMDFRRAAVEQDFGLRPDLGITDRPKVPIKSIEETGSMLSEKSPLPVSTEPPRIAPRKEVCSILPTPETPKQDHSPATSSTDHRKEITSSLSDDPTRTSDGSPIIPPHFPPNPDSRSDRAGDLLWLQACMQVQRPDGTVHAPEVIVWLMTRKGGKKSSWPRLKAGLAEVKMMGKVKIDPADILRRQEEEDAIARAKEERRLANKLRYRPRGQIDRERADRRAALASQKAQESERGGTDDTYQEDHVDDPKDNRAQNANMNKI</sequence>
<feature type="compositionally biased region" description="Polar residues" evidence="1">
    <location>
        <begin position="67"/>
        <end position="76"/>
    </location>
</feature>
<accession>A0A1B8B0X1</accession>
<feature type="compositionally biased region" description="Polar residues" evidence="1">
    <location>
        <begin position="32"/>
        <end position="44"/>
    </location>
</feature>
<feature type="region of interest" description="Disordered" evidence="1">
    <location>
        <begin position="140"/>
        <end position="225"/>
    </location>
</feature>
<organism evidence="2 3">
    <name type="scientific">Fusarium poae</name>
    <dbReference type="NCBI Taxonomy" id="36050"/>
    <lineage>
        <taxon>Eukaryota</taxon>
        <taxon>Fungi</taxon>
        <taxon>Dikarya</taxon>
        <taxon>Ascomycota</taxon>
        <taxon>Pezizomycotina</taxon>
        <taxon>Sordariomycetes</taxon>
        <taxon>Hypocreomycetidae</taxon>
        <taxon>Hypocreales</taxon>
        <taxon>Nectriaceae</taxon>
        <taxon>Fusarium</taxon>
    </lineage>
</organism>
<feature type="region of interest" description="Disordered" evidence="1">
    <location>
        <begin position="1"/>
        <end position="97"/>
    </location>
</feature>
<feature type="compositionally biased region" description="Pro residues" evidence="1">
    <location>
        <begin position="210"/>
        <end position="219"/>
    </location>
</feature>
<dbReference type="AlphaFoldDB" id="A0A1B8B0X1"/>
<feature type="compositionally biased region" description="Basic and acidic residues" evidence="1">
    <location>
        <begin position="336"/>
        <end position="359"/>
    </location>
</feature>